<dbReference type="InterPro" id="IPR050153">
    <property type="entry name" value="Metal_Ion_Import_ABC"/>
</dbReference>
<accession>F0QQZ7</accession>
<dbReference type="RefSeq" id="WP_013609820.1">
    <property type="nucleotide sequence ID" value="NC_015155.1"/>
</dbReference>
<dbReference type="KEGG" id="mss:MSU_0379"/>
<dbReference type="Proteomes" id="UP000007484">
    <property type="component" value="Chromosome"/>
</dbReference>
<organism evidence="6 7">
    <name type="scientific">Mycoplasma suis (strain Illinois)</name>
    <dbReference type="NCBI Taxonomy" id="768700"/>
    <lineage>
        <taxon>Bacteria</taxon>
        <taxon>Bacillati</taxon>
        <taxon>Mycoplasmatota</taxon>
        <taxon>Mollicutes</taxon>
        <taxon>Mycoplasmataceae</taxon>
        <taxon>Mycoplasma</taxon>
    </lineage>
</organism>
<evidence type="ECO:0000259" key="5">
    <source>
        <dbReference type="PROSITE" id="PS50893"/>
    </source>
</evidence>
<feature type="domain" description="ABC transporter" evidence="5">
    <location>
        <begin position="140"/>
        <end position="366"/>
    </location>
</feature>
<evidence type="ECO:0000256" key="4">
    <source>
        <dbReference type="SAM" id="Phobius"/>
    </source>
</evidence>
<dbReference type="InterPro" id="IPR003439">
    <property type="entry name" value="ABC_transporter-like_ATP-bd"/>
</dbReference>
<keyword evidence="4" id="KW-0472">Membrane</keyword>
<dbReference type="HOGENOM" id="CLU_760085_0_0_14"/>
<gene>
    <name evidence="6" type="ordered locus">MSU_0379</name>
</gene>
<reference evidence="6 7" key="1">
    <citation type="journal article" date="2011" name="J. Bacteriol.">
        <title>Complete genome sequences of two hemotropic Mycoplasmas, Mycoplasma haemofelis strain Ohio2 and Mycoplasma suis strain Illinois.</title>
        <authorList>
            <person name="Messick J.B."/>
            <person name="Santos A.P."/>
            <person name="Guimaraes A.M."/>
        </authorList>
    </citation>
    <scope>NUCLEOTIDE SEQUENCE [LARGE SCALE GENOMIC DNA]</scope>
    <source>
        <strain evidence="6 7">Illinois</strain>
    </source>
</reference>
<evidence type="ECO:0000256" key="1">
    <source>
        <dbReference type="ARBA" id="ARBA00022448"/>
    </source>
</evidence>
<dbReference type="SMART" id="SM00382">
    <property type="entry name" value="AAA"/>
    <property type="match status" value="1"/>
</dbReference>
<evidence type="ECO:0000313" key="6">
    <source>
        <dbReference type="EMBL" id="ADX97917.1"/>
    </source>
</evidence>
<evidence type="ECO:0000313" key="7">
    <source>
        <dbReference type="Proteomes" id="UP000007484"/>
    </source>
</evidence>
<feature type="transmembrane region" description="Helical" evidence="4">
    <location>
        <begin position="20"/>
        <end position="36"/>
    </location>
</feature>
<keyword evidence="7" id="KW-1185">Reference proteome</keyword>
<dbReference type="InterPro" id="IPR027417">
    <property type="entry name" value="P-loop_NTPase"/>
</dbReference>
<dbReference type="PROSITE" id="PS00211">
    <property type="entry name" value="ABC_TRANSPORTER_1"/>
    <property type="match status" value="1"/>
</dbReference>
<dbReference type="PROSITE" id="PS50893">
    <property type="entry name" value="ABC_TRANSPORTER_2"/>
    <property type="match status" value="1"/>
</dbReference>
<keyword evidence="4" id="KW-1133">Transmembrane helix</keyword>
<dbReference type="Gene3D" id="3.40.50.300">
    <property type="entry name" value="P-loop containing nucleotide triphosphate hydrolases"/>
    <property type="match status" value="1"/>
</dbReference>
<keyword evidence="3 6" id="KW-0067">ATP-binding</keyword>
<sequence>MNFLENQSFKSLTFFDELKWLFIAISIFLIVFKFLLSTKIYNSIVNIDSFLKTCFFLESVFNPFGIIFTKYLLLACPIESWEEKPSSPDLVSKLNQYYSKTIFPTIIPSQKKLLVISNLSFSYRHFPKVIANLYKYLSRLEFMRLKWKKYLSNRENEKLIRELNLSLNSGKFIVVVGSNGSGKSTIAKIIVHLLSNYEGKVLWAGKELKDISIKSFARNVSYIPQQSIIYHDISLFEFISIGFSPWEGFTKKISKSKKEEKVLEILKEMKLEKEMSKSLHSLSGGNRQKAIIARSIVQGSKIIVLDEPLNFLDIKNKIVVLDYLKSLQNKYGVTIIMIHHDIAQVQPYLDELVVIDNGFLEKHIRVR</sequence>
<name>F0QQZ7_MYCSL</name>
<dbReference type="GO" id="GO:0016887">
    <property type="term" value="F:ATP hydrolysis activity"/>
    <property type="evidence" value="ECO:0007669"/>
    <property type="project" value="InterPro"/>
</dbReference>
<protein>
    <submittedName>
        <fullName evidence="6">Iron(III) dicitrate ABC transporter, ATP-binding protein</fullName>
    </submittedName>
</protein>
<dbReference type="InterPro" id="IPR003593">
    <property type="entry name" value="AAA+_ATPase"/>
</dbReference>
<dbReference type="STRING" id="768700.MSU_0379"/>
<dbReference type="PANTHER" id="PTHR42734">
    <property type="entry name" value="METAL TRANSPORT SYSTEM ATP-BINDING PROTEIN TM_0124-RELATED"/>
    <property type="match status" value="1"/>
</dbReference>
<proteinExistence type="predicted"/>
<dbReference type="InterPro" id="IPR017871">
    <property type="entry name" value="ABC_transporter-like_CS"/>
</dbReference>
<keyword evidence="1" id="KW-0813">Transport</keyword>
<keyword evidence="4" id="KW-0812">Transmembrane</keyword>
<evidence type="ECO:0000256" key="2">
    <source>
        <dbReference type="ARBA" id="ARBA00022741"/>
    </source>
</evidence>
<keyword evidence="2" id="KW-0547">Nucleotide-binding</keyword>
<dbReference type="SUPFAM" id="SSF52540">
    <property type="entry name" value="P-loop containing nucleoside triphosphate hydrolases"/>
    <property type="match status" value="1"/>
</dbReference>
<evidence type="ECO:0000256" key="3">
    <source>
        <dbReference type="ARBA" id="ARBA00022840"/>
    </source>
</evidence>
<dbReference type="Pfam" id="PF00005">
    <property type="entry name" value="ABC_tran"/>
    <property type="match status" value="1"/>
</dbReference>
<dbReference type="GO" id="GO:0005524">
    <property type="term" value="F:ATP binding"/>
    <property type="evidence" value="ECO:0007669"/>
    <property type="project" value="UniProtKB-KW"/>
</dbReference>
<dbReference type="EMBL" id="CP002525">
    <property type="protein sequence ID" value="ADX97917.1"/>
    <property type="molecule type" value="Genomic_DNA"/>
</dbReference>
<dbReference type="AlphaFoldDB" id="F0QQZ7"/>